<proteinExistence type="predicted"/>
<keyword evidence="3" id="KW-1185">Reference proteome</keyword>
<dbReference type="Proteomes" id="UP000299102">
    <property type="component" value="Unassembled WGS sequence"/>
</dbReference>
<evidence type="ECO:0000313" key="3">
    <source>
        <dbReference type="Proteomes" id="UP000299102"/>
    </source>
</evidence>
<dbReference type="AlphaFoldDB" id="A0A4C1SSJ3"/>
<sequence>MAEKIEQHQQMNNNNQNDGRKIRKSPIFNLSRLLYRPALRGREVLFALQITCTLGLELRLVPTMRSLQ</sequence>
<evidence type="ECO:0000313" key="2">
    <source>
        <dbReference type="EMBL" id="GBP04914.1"/>
    </source>
</evidence>
<organism evidence="2 3">
    <name type="scientific">Eumeta variegata</name>
    <name type="common">Bagworm moth</name>
    <name type="synonym">Eumeta japonica</name>
    <dbReference type="NCBI Taxonomy" id="151549"/>
    <lineage>
        <taxon>Eukaryota</taxon>
        <taxon>Metazoa</taxon>
        <taxon>Ecdysozoa</taxon>
        <taxon>Arthropoda</taxon>
        <taxon>Hexapoda</taxon>
        <taxon>Insecta</taxon>
        <taxon>Pterygota</taxon>
        <taxon>Neoptera</taxon>
        <taxon>Endopterygota</taxon>
        <taxon>Lepidoptera</taxon>
        <taxon>Glossata</taxon>
        <taxon>Ditrysia</taxon>
        <taxon>Tineoidea</taxon>
        <taxon>Psychidae</taxon>
        <taxon>Oiketicinae</taxon>
        <taxon>Eumeta</taxon>
    </lineage>
</organism>
<accession>A0A4C1SSJ3</accession>
<reference evidence="2 3" key="1">
    <citation type="journal article" date="2019" name="Commun. Biol.">
        <title>The bagworm genome reveals a unique fibroin gene that provides high tensile strength.</title>
        <authorList>
            <person name="Kono N."/>
            <person name="Nakamura H."/>
            <person name="Ohtoshi R."/>
            <person name="Tomita M."/>
            <person name="Numata K."/>
            <person name="Arakawa K."/>
        </authorList>
    </citation>
    <scope>NUCLEOTIDE SEQUENCE [LARGE SCALE GENOMIC DNA]</scope>
</reference>
<comment type="caution">
    <text evidence="2">The sequence shown here is derived from an EMBL/GenBank/DDBJ whole genome shotgun (WGS) entry which is preliminary data.</text>
</comment>
<dbReference type="EMBL" id="BGZK01007640">
    <property type="protein sequence ID" value="GBP04914.1"/>
    <property type="molecule type" value="Genomic_DNA"/>
</dbReference>
<evidence type="ECO:0000256" key="1">
    <source>
        <dbReference type="SAM" id="MobiDB-lite"/>
    </source>
</evidence>
<feature type="region of interest" description="Disordered" evidence="1">
    <location>
        <begin position="1"/>
        <end position="22"/>
    </location>
</feature>
<protein>
    <submittedName>
        <fullName evidence="2">Uncharacterized protein</fullName>
    </submittedName>
</protein>
<gene>
    <name evidence="2" type="ORF">EVAR_71592_1</name>
</gene>
<name>A0A4C1SSJ3_EUMVA</name>
<feature type="compositionally biased region" description="Low complexity" evidence="1">
    <location>
        <begin position="8"/>
        <end position="17"/>
    </location>
</feature>